<reference evidence="2 3" key="1">
    <citation type="submission" date="2023-05" db="EMBL/GenBank/DDBJ databases">
        <title>Novel species of genus Flectobacillus isolated from stream in China.</title>
        <authorList>
            <person name="Lu H."/>
        </authorList>
    </citation>
    <scope>NUCLEOTIDE SEQUENCE [LARGE SCALE GENOMIC DNA]</scope>
    <source>
        <strain evidence="2 3">DC10W</strain>
    </source>
</reference>
<dbReference type="RefSeq" id="WP_283370433.1">
    <property type="nucleotide sequence ID" value="NZ_JASHID010000009.1"/>
</dbReference>
<gene>
    <name evidence="2" type="ORF">QM480_13975</name>
</gene>
<sequence length="221" mass="24752">MKKKLLFLLLGFGLSQYVSAQFVKTNRFGANINLGTTPGLSFVYEPYNKLAIKASYVYLKYNLNQEQKISNENILLAGNMDMSAIGLSVEYYPFVKSTFKIIAGGSLIQKGFVSVNASPTANYTFGETVFTPDEVGSFLFDLRYDNGFAPFAGIGFGRAVPKKRVGFGFELGTYYLPKPKVTLSGTERLSSMSEQEPKIQSNMDDWRYWPMVNLRLAVRLN</sequence>
<evidence type="ECO:0000256" key="1">
    <source>
        <dbReference type="SAM" id="SignalP"/>
    </source>
</evidence>
<comment type="caution">
    <text evidence="2">The sequence shown here is derived from an EMBL/GenBank/DDBJ whole genome shotgun (WGS) entry which is preliminary data.</text>
</comment>
<dbReference type="Proteomes" id="UP001236569">
    <property type="component" value="Unassembled WGS sequence"/>
</dbReference>
<keyword evidence="3" id="KW-1185">Reference proteome</keyword>
<feature type="chain" id="PRO_5046705226" description="Outer membrane protein beta-barrel domain-containing protein" evidence="1">
    <location>
        <begin position="21"/>
        <end position="221"/>
    </location>
</feature>
<keyword evidence="1" id="KW-0732">Signal</keyword>
<accession>A0ABT6YPC0</accession>
<proteinExistence type="predicted"/>
<dbReference type="Gene3D" id="2.40.160.170">
    <property type="match status" value="1"/>
</dbReference>
<feature type="signal peptide" evidence="1">
    <location>
        <begin position="1"/>
        <end position="20"/>
    </location>
</feature>
<protein>
    <recommendedName>
        <fullName evidence="4">Outer membrane protein beta-barrel domain-containing protein</fullName>
    </recommendedName>
</protein>
<evidence type="ECO:0008006" key="4">
    <source>
        <dbReference type="Google" id="ProtNLM"/>
    </source>
</evidence>
<evidence type="ECO:0000313" key="3">
    <source>
        <dbReference type="Proteomes" id="UP001236569"/>
    </source>
</evidence>
<name>A0ABT6YPC0_9BACT</name>
<dbReference type="EMBL" id="JASHID010000009">
    <property type="protein sequence ID" value="MDI9865445.1"/>
    <property type="molecule type" value="Genomic_DNA"/>
</dbReference>
<organism evidence="2 3">
    <name type="scientific">Flectobacillus longus</name>
    <dbReference type="NCBI Taxonomy" id="2984207"/>
    <lineage>
        <taxon>Bacteria</taxon>
        <taxon>Pseudomonadati</taxon>
        <taxon>Bacteroidota</taxon>
        <taxon>Cytophagia</taxon>
        <taxon>Cytophagales</taxon>
        <taxon>Flectobacillaceae</taxon>
        <taxon>Flectobacillus</taxon>
    </lineage>
</organism>
<evidence type="ECO:0000313" key="2">
    <source>
        <dbReference type="EMBL" id="MDI9865445.1"/>
    </source>
</evidence>